<dbReference type="GO" id="GO:0009088">
    <property type="term" value="P:threonine biosynthetic process"/>
    <property type="evidence" value="ECO:0007669"/>
    <property type="project" value="UniProtKB-UniRule"/>
</dbReference>
<keyword evidence="8" id="KW-0028">Amino-acid biosynthesis</keyword>
<dbReference type="PANTHER" id="PTHR48078">
    <property type="entry name" value="THREONINE DEHYDRATASE, MITOCHONDRIAL-RELATED"/>
    <property type="match status" value="1"/>
</dbReference>
<dbReference type="GO" id="GO:0006567">
    <property type="term" value="P:L-threonine catabolic process"/>
    <property type="evidence" value="ECO:0007669"/>
    <property type="project" value="TreeGrafter"/>
</dbReference>
<dbReference type="RefSeq" id="WP_066157392.1">
    <property type="nucleotide sequence ID" value="NZ_CP020814.1"/>
</dbReference>
<dbReference type="GO" id="GO:0003941">
    <property type="term" value="F:L-serine ammonia-lyase activity"/>
    <property type="evidence" value="ECO:0007669"/>
    <property type="project" value="TreeGrafter"/>
</dbReference>
<reference evidence="12 13" key="1">
    <citation type="submission" date="2017-04" db="EMBL/GenBank/DDBJ databases">
        <title>Bacillus krulwichiae AM31D Genome sequencing and assembly.</title>
        <authorList>
            <person name="Krulwich T.A."/>
            <person name="Anastor L."/>
            <person name="Ehrlich R."/>
            <person name="Ehrlich G.D."/>
            <person name="Janto B."/>
        </authorList>
    </citation>
    <scope>NUCLEOTIDE SEQUENCE [LARGE SCALE GENOMIC DNA]</scope>
    <source>
        <strain evidence="12 13">AM31D</strain>
    </source>
</reference>
<evidence type="ECO:0000256" key="10">
    <source>
        <dbReference type="PIRSR" id="PIRSR038945-2"/>
    </source>
</evidence>
<comment type="function">
    <text evidence="8">Catalyzes the gamma-elimination of phosphate from L-phosphohomoserine and the beta-addition of water to produce L-threonine.</text>
</comment>
<keyword evidence="5 8" id="KW-0456">Lyase</keyword>
<comment type="cofactor">
    <cofactor evidence="1 8 9">
        <name>pyridoxal 5'-phosphate</name>
        <dbReference type="ChEBI" id="CHEBI:597326"/>
    </cofactor>
</comment>
<dbReference type="GO" id="GO:0009097">
    <property type="term" value="P:isoleucine biosynthetic process"/>
    <property type="evidence" value="ECO:0007669"/>
    <property type="project" value="TreeGrafter"/>
</dbReference>
<evidence type="ECO:0000256" key="8">
    <source>
        <dbReference type="PIRNR" id="PIRNR038945"/>
    </source>
</evidence>
<keyword evidence="13" id="KW-1185">Reference proteome</keyword>
<name>A0A1X9MMK5_9BACI</name>
<dbReference type="AlphaFoldDB" id="A0A1X9MMK5"/>
<dbReference type="PANTHER" id="PTHR48078:SF6">
    <property type="entry name" value="L-THREONINE DEHYDRATASE CATABOLIC TDCB"/>
    <property type="match status" value="1"/>
</dbReference>
<dbReference type="InterPro" id="IPR026260">
    <property type="entry name" value="Thr_Synthase_bac/arc"/>
</dbReference>
<organism evidence="12 13">
    <name type="scientific">Halalkalibacter krulwichiae</name>
    <dbReference type="NCBI Taxonomy" id="199441"/>
    <lineage>
        <taxon>Bacteria</taxon>
        <taxon>Bacillati</taxon>
        <taxon>Bacillota</taxon>
        <taxon>Bacilli</taxon>
        <taxon>Bacillales</taxon>
        <taxon>Bacillaceae</taxon>
        <taxon>Halalkalibacter</taxon>
    </lineage>
</organism>
<keyword evidence="4 8" id="KW-0663">Pyridoxal phosphate</keyword>
<dbReference type="InterPro" id="IPR050147">
    <property type="entry name" value="Ser/Thr_Dehydratase"/>
</dbReference>
<evidence type="ECO:0000313" key="13">
    <source>
        <dbReference type="Proteomes" id="UP000193006"/>
    </source>
</evidence>
<evidence type="ECO:0000256" key="6">
    <source>
        <dbReference type="ARBA" id="ARBA00049144"/>
    </source>
</evidence>
<dbReference type="GO" id="GO:0004794">
    <property type="term" value="F:threonine deaminase activity"/>
    <property type="evidence" value="ECO:0007669"/>
    <property type="project" value="TreeGrafter"/>
</dbReference>
<keyword evidence="8" id="KW-0791">Threonine biosynthesis</keyword>
<evidence type="ECO:0000256" key="1">
    <source>
        <dbReference type="ARBA" id="ARBA00001933"/>
    </source>
</evidence>
<evidence type="ECO:0000313" key="12">
    <source>
        <dbReference type="EMBL" id="ARK32412.1"/>
    </source>
</evidence>
<dbReference type="EC" id="4.2.3.1" evidence="7 8"/>
<evidence type="ECO:0000256" key="3">
    <source>
        <dbReference type="ARBA" id="ARBA00018679"/>
    </source>
</evidence>
<dbReference type="GO" id="GO:0006565">
    <property type="term" value="P:L-serine catabolic process"/>
    <property type="evidence" value="ECO:0007669"/>
    <property type="project" value="TreeGrafter"/>
</dbReference>
<feature type="domain" description="Tryptophan synthase beta chain-like PALP" evidence="11">
    <location>
        <begin position="70"/>
        <end position="378"/>
    </location>
</feature>
<dbReference type="Proteomes" id="UP000193006">
    <property type="component" value="Chromosome"/>
</dbReference>
<dbReference type="KEGG" id="bkw:BkAM31D_22530"/>
<dbReference type="InterPro" id="IPR001926">
    <property type="entry name" value="TrpB-like_PALP"/>
</dbReference>
<evidence type="ECO:0000256" key="2">
    <source>
        <dbReference type="ARBA" id="ARBA00005517"/>
    </source>
</evidence>
<dbReference type="EMBL" id="CP020814">
    <property type="protein sequence ID" value="ARK32412.1"/>
    <property type="molecule type" value="Genomic_DNA"/>
</dbReference>
<evidence type="ECO:0000256" key="5">
    <source>
        <dbReference type="ARBA" id="ARBA00023239"/>
    </source>
</evidence>
<dbReference type="STRING" id="199441.BkAM31D_22530"/>
<dbReference type="Pfam" id="PF00291">
    <property type="entry name" value="PALP"/>
    <property type="match status" value="1"/>
</dbReference>
<comment type="catalytic activity">
    <reaction evidence="6 8">
        <text>O-phospho-L-homoserine + H2O = L-threonine + phosphate</text>
        <dbReference type="Rhea" id="RHEA:10840"/>
        <dbReference type="ChEBI" id="CHEBI:15377"/>
        <dbReference type="ChEBI" id="CHEBI:43474"/>
        <dbReference type="ChEBI" id="CHEBI:57590"/>
        <dbReference type="ChEBI" id="CHEBI:57926"/>
        <dbReference type="EC" id="4.2.3.1"/>
    </reaction>
</comment>
<feature type="modified residue" description="N6-(pyridoxal phosphate)lysine" evidence="10">
    <location>
        <position position="108"/>
    </location>
</feature>
<dbReference type="NCBIfam" id="TIGR00260">
    <property type="entry name" value="thrC"/>
    <property type="match status" value="1"/>
</dbReference>
<dbReference type="UniPathway" id="UPA00050">
    <property type="reaction ID" value="UER00065"/>
</dbReference>
<protein>
    <recommendedName>
        <fullName evidence="3 7">Threonine synthase</fullName>
        <ecNumber evidence="7 8">4.2.3.1</ecNumber>
    </recommendedName>
</protein>
<dbReference type="Gene3D" id="3.40.50.1100">
    <property type="match status" value="2"/>
</dbReference>
<feature type="binding site" evidence="9">
    <location>
        <position position="134"/>
    </location>
    <ligand>
        <name>pyridoxal 5'-phosphate</name>
        <dbReference type="ChEBI" id="CHEBI:597326"/>
    </ligand>
</feature>
<dbReference type="InterPro" id="IPR036052">
    <property type="entry name" value="TrpB-like_PALP_sf"/>
</dbReference>
<accession>A0A1X9MMK5</accession>
<proteinExistence type="inferred from homology"/>
<evidence type="ECO:0000256" key="7">
    <source>
        <dbReference type="NCBIfam" id="TIGR00260"/>
    </source>
</evidence>
<comment type="pathway">
    <text evidence="8">Amino-acid biosynthesis; L-threonine biosynthesis; L-threonine from L-aspartate: step 5/5.</text>
</comment>
<dbReference type="NCBIfam" id="NF006050">
    <property type="entry name" value="PRK08197.1"/>
    <property type="match status" value="1"/>
</dbReference>
<dbReference type="CDD" id="cd01563">
    <property type="entry name" value="Thr-synth_1"/>
    <property type="match status" value="1"/>
</dbReference>
<dbReference type="SUPFAM" id="SSF53686">
    <property type="entry name" value="Tryptophan synthase beta subunit-like PLP-dependent enzymes"/>
    <property type="match status" value="1"/>
</dbReference>
<dbReference type="GO" id="GO:0004795">
    <property type="term" value="F:threonine synthase activity"/>
    <property type="evidence" value="ECO:0007669"/>
    <property type="project" value="UniProtKB-UniRule"/>
</dbReference>
<evidence type="ECO:0000259" key="11">
    <source>
        <dbReference type="Pfam" id="PF00291"/>
    </source>
</evidence>
<gene>
    <name evidence="12" type="primary">thrC_2</name>
    <name evidence="12" type="ORF">BkAM31D_22530</name>
</gene>
<evidence type="ECO:0000256" key="4">
    <source>
        <dbReference type="ARBA" id="ARBA00022898"/>
    </source>
</evidence>
<evidence type="ECO:0000256" key="9">
    <source>
        <dbReference type="PIRSR" id="PIRSR038945-1"/>
    </source>
</evidence>
<comment type="similarity">
    <text evidence="2 8">Belongs to the threonine synthase family.</text>
</comment>
<dbReference type="PIRSF" id="PIRSF038945">
    <property type="entry name" value="Thr_synthase"/>
    <property type="match status" value="1"/>
</dbReference>
<sequence length="388" mass="42127">MKKLKGLKCVSCGHVHAIEMIYECEHCRGSLDIIYDYESIFTENVSDHISEGGIWRHRSLLPIAANTEAVSLGEGNTPLLRSTALEVEFDQAEILIKNEAVNPTLSFKDRPLAVALTVAKQFGVEGVVTASTGNTGVAAAAYAARAGLPCRIYVPKGTPKEKLIMMEMYGAKIELIEGTFSDAYLVSGQEAKKNGWFNLTSTFLNPYAIEGDKTLAYEIYEQYGGVPDWIIIPIGAGPLLVSCYKGFRELQLAGKVAKLPRMVGVQAANCAPTVQAFEKKLKEVEPWGYSNQTVASGIADPLTTYPQDGTRTLTTIYQSEGCGIAVSDESIMHYQKWLAQKEGIFAEPSSATAIAAIEVMKEKGFLQNGDSIVTVVTGHGLKDLKSIR</sequence>
<dbReference type="InterPro" id="IPR004450">
    <property type="entry name" value="Thr_synthase-like"/>
</dbReference>
<feature type="binding site" evidence="9">
    <location>
        <position position="377"/>
    </location>
    <ligand>
        <name>pyridoxal 5'-phosphate</name>
        <dbReference type="ChEBI" id="CHEBI:597326"/>
    </ligand>
</feature>